<dbReference type="EMBL" id="CP011388">
    <property type="protein sequence ID" value="ANE45910.1"/>
    <property type="molecule type" value="Genomic_DNA"/>
</dbReference>
<dbReference type="Pfam" id="PF22725">
    <property type="entry name" value="GFO_IDH_MocA_C3"/>
    <property type="match status" value="1"/>
</dbReference>
<accession>A0A172TFX7</accession>
<proteinExistence type="predicted"/>
<dbReference type="Gene3D" id="3.40.50.720">
    <property type="entry name" value="NAD(P)-binding Rossmann-like Domain"/>
    <property type="match status" value="1"/>
</dbReference>
<dbReference type="SUPFAM" id="SSF55347">
    <property type="entry name" value="Glyceraldehyde-3-phosphate dehydrogenase-like, C-terminal domain"/>
    <property type="match status" value="1"/>
</dbReference>
<evidence type="ECO:0000259" key="2">
    <source>
        <dbReference type="Pfam" id="PF01408"/>
    </source>
</evidence>
<gene>
    <name evidence="4" type="ORF">SY83_05955</name>
</gene>
<dbReference type="RefSeq" id="WP_068605166.1">
    <property type="nucleotide sequence ID" value="NZ_CP011388.1"/>
</dbReference>
<dbReference type="OrthoDB" id="9815825at2"/>
<feature type="domain" description="GFO/IDH/MocA-like oxidoreductase" evidence="3">
    <location>
        <begin position="141"/>
        <end position="277"/>
    </location>
</feature>
<dbReference type="GO" id="GO:0000166">
    <property type="term" value="F:nucleotide binding"/>
    <property type="evidence" value="ECO:0007669"/>
    <property type="project" value="InterPro"/>
</dbReference>
<dbReference type="PANTHER" id="PTHR43818">
    <property type="entry name" value="BCDNA.GH03377"/>
    <property type="match status" value="1"/>
</dbReference>
<dbReference type="AlphaFoldDB" id="A0A172TFX7"/>
<dbReference type="KEGG" id="pswu:SY83_05955"/>
<protein>
    <submittedName>
        <fullName evidence="4">Dehydrogenase</fullName>
    </submittedName>
</protein>
<dbReference type="Gene3D" id="3.30.360.10">
    <property type="entry name" value="Dihydrodipicolinate Reductase, domain 2"/>
    <property type="match status" value="1"/>
</dbReference>
<keyword evidence="1" id="KW-0560">Oxidoreductase</keyword>
<sequence>MNTVGIGLVGYKKMGRAHSFAYRNVNAFFETAVPRMEWICGRDPEALASMAANFGWKGITRDWKELLRQEEVDLVDICAPNRLHDEIVVEAARFGKHVLVEKPIALNGDRARAMTEAVLKAEQDFGMRHAVCFNYRYVPAVQLAKQLIDEGKIGQIYHFRGRFLQDWLVDSNAPATWRLDKTEAGSGALGDLGSHIIDLARYLVGDIAEVSATARTFIYERPVPGSDALHSVTVDDATAALLQFANGALGTLEATRYATGHKCTNEFEISGSRGSVRFNFQQLNELEYFTTEDASHVQGYRKITVTRPGIHPYAEGWWGPGHVIGFENTFVHLVKDVLDAVSGRRLTPALPTCVDGLRCQEVVEAVESAIENRTWAVVKHSGF</sequence>
<reference evidence="4 5" key="1">
    <citation type="submission" date="2015-01" db="EMBL/GenBank/DDBJ databases">
        <title>Paenibacillus swuensis/DY6/whole genome sequencing.</title>
        <authorList>
            <person name="Kim M.K."/>
            <person name="Srinivasan S."/>
            <person name="Lee J.-J."/>
        </authorList>
    </citation>
    <scope>NUCLEOTIDE SEQUENCE [LARGE SCALE GENOMIC DNA]</scope>
    <source>
        <strain evidence="4 5">DY6</strain>
    </source>
</reference>
<dbReference type="PATRIC" id="fig|1178515.4.peg.1190"/>
<keyword evidence="5" id="KW-1185">Reference proteome</keyword>
<dbReference type="InterPro" id="IPR000683">
    <property type="entry name" value="Gfo/Idh/MocA-like_OxRdtase_N"/>
</dbReference>
<evidence type="ECO:0000256" key="1">
    <source>
        <dbReference type="ARBA" id="ARBA00023002"/>
    </source>
</evidence>
<feature type="domain" description="Gfo/Idh/MocA-like oxidoreductase N-terminal" evidence="2">
    <location>
        <begin position="5"/>
        <end position="123"/>
    </location>
</feature>
<dbReference type="InterPro" id="IPR050463">
    <property type="entry name" value="Gfo/Idh/MocA_oxidrdct_glycsds"/>
</dbReference>
<organism evidence="4 5">
    <name type="scientific">Paenibacillus swuensis</name>
    <dbReference type="NCBI Taxonomy" id="1178515"/>
    <lineage>
        <taxon>Bacteria</taxon>
        <taxon>Bacillati</taxon>
        <taxon>Bacillota</taxon>
        <taxon>Bacilli</taxon>
        <taxon>Bacillales</taxon>
        <taxon>Paenibacillaceae</taxon>
        <taxon>Paenibacillus</taxon>
    </lineage>
</organism>
<evidence type="ECO:0000259" key="3">
    <source>
        <dbReference type="Pfam" id="PF22725"/>
    </source>
</evidence>
<evidence type="ECO:0000313" key="4">
    <source>
        <dbReference type="EMBL" id="ANE45910.1"/>
    </source>
</evidence>
<dbReference type="Pfam" id="PF01408">
    <property type="entry name" value="GFO_IDH_MocA"/>
    <property type="match status" value="1"/>
</dbReference>
<name>A0A172TFX7_9BACL</name>
<dbReference type="PANTHER" id="PTHR43818:SF11">
    <property type="entry name" value="BCDNA.GH03377"/>
    <property type="match status" value="1"/>
</dbReference>
<dbReference type="InterPro" id="IPR036291">
    <property type="entry name" value="NAD(P)-bd_dom_sf"/>
</dbReference>
<dbReference type="GO" id="GO:0016491">
    <property type="term" value="F:oxidoreductase activity"/>
    <property type="evidence" value="ECO:0007669"/>
    <property type="project" value="UniProtKB-KW"/>
</dbReference>
<dbReference type="STRING" id="1178515.SY83_05955"/>
<evidence type="ECO:0000313" key="5">
    <source>
        <dbReference type="Proteomes" id="UP000076927"/>
    </source>
</evidence>
<dbReference type="Proteomes" id="UP000076927">
    <property type="component" value="Chromosome"/>
</dbReference>
<dbReference type="SUPFAM" id="SSF51735">
    <property type="entry name" value="NAD(P)-binding Rossmann-fold domains"/>
    <property type="match status" value="1"/>
</dbReference>
<dbReference type="InterPro" id="IPR055170">
    <property type="entry name" value="GFO_IDH_MocA-like_dom"/>
</dbReference>